<dbReference type="Proteomes" id="UP001239111">
    <property type="component" value="Chromosome 4"/>
</dbReference>
<evidence type="ECO:0000313" key="1">
    <source>
        <dbReference type="EMBL" id="KAJ8664591.1"/>
    </source>
</evidence>
<organism evidence="1 2">
    <name type="scientific">Eretmocerus hayati</name>
    <dbReference type="NCBI Taxonomy" id="131215"/>
    <lineage>
        <taxon>Eukaryota</taxon>
        <taxon>Metazoa</taxon>
        <taxon>Ecdysozoa</taxon>
        <taxon>Arthropoda</taxon>
        <taxon>Hexapoda</taxon>
        <taxon>Insecta</taxon>
        <taxon>Pterygota</taxon>
        <taxon>Neoptera</taxon>
        <taxon>Endopterygota</taxon>
        <taxon>Hymenoptera</taxon>
        <taxon>Apocrita</taxon>
        <taxon>Proctotrupomorpha</taxon>
        <taxon>Chalcidoidea</taxon>
        <taxon>Aphelinidae</taxon>
        <taxon>Aphelininae</taxon>
        <taxon>Eretmocerus</taxon>
    </lineage>
</organism>
<name>A0ACC2N182_9HYME</name>
<protein>
    <submittedName>
        <fullName evidence="1">Uncharacterized protein</fullName>
    </submittedName>
</protein>
<proteinExistence type="predicted"/>
<evidence type="ECO:0000313" key="2">
    <source>
        <dbReference type="Proteomes" id="UP001239111"/>
    </source>
</evidence>
<keyword evidence="2" id="KW-1185">Reference proteome</keyword>
<accession>A0ACC2N182</accession>
<reference evidence="1" key="1">
    <citation type="submission" date="2023-04" db="EMBL/GenBank/DDBJ databases">
        <title>A chromosome-level genome assembly of the parasitoid wasp Eretmocerus hayati.</title>
        <authorList>
            <person name="Zhong Y."/>
            <person name="Liu S."/>
            <person name="Liu Y."/>
        </authorList>
    </citation>
    <scope>NUCLEOTIDE SEQUENCE</scope>
    <source>
        <strain evidence="1">ZJU_SS_LIU_2023</strain>
    </source>
</reference>
<dbReference type="EMBL" id="CM056744">
    <property type="protein sequence ID" value="KAJ8664591.1"/>
    <property type="molecule type" value="Genomic_DNA"/>
</dbReference>
<gene>
    <name evidence="1" type="ORF">QAD02_006253</name>
</gene>
<sequence>MSLSLLLPSMLILTKSISINAQEDTTYETEHDRLDCDIKPDEYVKRFEVKIYLCTRIHEGWTLVSDPSTNQENLELGGFDPRRRITILVHGFSENLKTKWLNKMKNRLLKRESMNVLLIDWSALWAPKSSKEYLKAILHSLNYRGAVISTSHVALGITRFLRNASEIYKVPLSKWNKIHFIGNSLGAHIAGQASRKLKEDVQVHRITGLDPANPCFESKKSQLRLTPSDAKIVDVIHTNSEPDNNVNFGVYHPLGTIDFYPNGGNNQPGCPVMRKAKKVSTKNQKRDVHQISAKFLNEFQKHLFKSSVNFQDVIHKILVEGSSISCNHGKAVDYFMKSLMKNSGKKMLATPIDLNNFSVDGKIRCQNRNCTREDNCVAMGMDAEFYEDARGTYYIDMTNHRLDCKTIL</sequence>
<comment type="caution">
    <text evidence="1">The sequence shown here is derived from an EMBL/GenBank/DDBJ whole genome shotgun (WGS) entry which is preliminary data.</text>
</comment>